<feature type="compositionally biased region" description="Low complexity" evidence="1">
    <location>
        <begin position="715"/>
        <end position="733"/>
    </location>
</feature>
<feature type="compositionally biased region" description="Low complexity" evidence="1">
    <location>
        <begin position="853"/>
        <end position="865"/>
    </location>
</feature>
<sequence>MIRAPSASTERSQSASVNHRISASRTSRPTTANRSVSRSRPTTARSTADSNAFMRPFSAKSIAHSTISFGSSSPSRPFSALGKIDTHALESAHHIGDFVRLIHPFPALTGTQILPSATMSPIANLHVSPRVVRMANLECFGQITDIRDEFESNSNTRGRNSSIAVMPRSGSFGLTAKSGGPNRSASPGSKTKVEKNEVILCVRIWKAGEEYLLDRPLVERRIGKLRLRAGADSLHSSYIQNPYYRQDLSEDSVITVPAPVFHKQVRREWERKLALKGSTTSITSTEEALQSSVNSIISLSMKKKKKRRDGSNPSSNLVSPRPTSPTMVRPTALSKLMNDSFGSVDRAIALRLREMNRNMRTDVLAVYGPRMGSVIEETAVVTRVFAGNFFELETPYGAVLAKLFGIETPRVCAFHLLLKRFRESKLDDPALLVSADSKILTVGSSFRRTNSRSRDDGDDAKSAPSPSSGRRQASTASKSLFNRLRPSLAAVTAFARMLAKHRAKQLEINAWSARDFLAHLIEGQEILYRIRLLHSSYISVDVHVGYDWAQSALLKNGVGWVDKAEVKLSKECSPEFIPQGKISAMDKSRLAQLETLEQVAKDGECGVWSGASVRMAYFQPRKPAEVRRESTTVAAVDSPSDAVASAAPKASKWRPAIITTRFLIRQNEAAKPNEEKQKSKNVASLVPPLPNAAGIKNVYDLIMELRALSSVTEATSPPRTRISTSRSRSSGRTESFDRGAAGIPNPSTSPTATVPTGAAPSTSSSSSSSSSYPPPSSRQPLTNGRPQADGSHPAAHGDEDEDDGYVQEHLPVSANMLFPDDEVDDKPSKISMVYQRSQHLRKPTFGLSAPFDSPVSPSASKAPSPTNYEDFHQHRKSFSPGLNVDSSSG</sequence>
<gene>
    <name evidence="2" type="ORF">ANDGO_02318</name>
</gene>
<feature type="compositionally biased region" description="Polar residues" evidence="1">
    <location>
        <begin position="1"/>
        <end position="50"/>
    </location>
</feature>
<evidence type="ECO:0000313" key="2">
    <source>
        <dbReference type="EMBL" id="KAF0853158.1"/>
    </source>
</evidence>
<feature type="region of interest" description="Disordered" evidence="1">
    <location>
        <begin position="448"/>
        <end position="477"/>
    </location>
</feature>
<feature type="region of interest" description="Disordered" evidence="1">
    <location>
        <begin position="300"/>
        <end position="328"/>
    </location>
</feature>
<keyword evidence="3" id="KW-1185">Reference proteome</keyword>
<proteinExistence type="predicted"/>
<comment type="caution">
    <text evidence="2">The sequence shown here is derived from an EMBL/GenBank/DDBJ whole genome shotgun (WGS) entry which is preliminary data.</text>
</comment>
<feature type="compositionally biased region" description="Low complexity" evidence="1">
    <location>
        <begin position="746"/>
        <end position="771"/>
    </location>
</feature>
<protein>
    <submittedName>
        <fullName evidence="2">Putative mitochondrial protein</fullName>
    </submittedName>
</protein>
<dbReference type="EMBL" id="VRVR01000001">
    <property type="protein sequence ID" value="KAF0853158.1"/>
    <property type="molecule type" value="Genomic_DNA"/>
</dbReference>
<feature type="compositionally biased region" description="Polar residues" evidence="1">
    <location>
        <begin position="464"/>
        <end position="477"/>
    </location>
</feature>
<feature type="region of interest" description="Disordered" evidence="1">
    <location>
        <begin position="712"/>
        <end position="803"/>
    </location>
</feature>
<dbReference type="Proteomes" id="UP000799049">
    <property type="component" value="Unassembled WGS sequence"/>
</dbReference>
<dbReference type="InterPro" id="IPR035437">
    <property type="entry name" value="SNase_OB-fold_sf"/>
</dbReference>
<dbReference type="AlphaFoldDB" id="A0A8K0AIQ6"/>
<feature type="region of interest" description="Disordered" evidence="1">
    <location>
        <begin position="669"/>
        <end position="689"/>
    </location>
</feature>
<reference evidence="2" key="1">
    <citation type="submission" date="2019-09" db="EMBL/GenBank/DDBJ databases">
        <title>The Mitochondrial Proteome of the Jakobid, Andalucia godoyi, a Protist With the Most Gene-Rich and Bacteria-Like Mitochondrial Genome.</title>
        <authorList>
            <person name="Gray M.W."/>
            <person name="Burger G."/>
            <person name="Derelle R."/>
            <person name="Klimes V."/>
            <person name="Leger M."/>
            <person name="Sarrasin M."/>
            <person name="Vlcek C."/>
            <person name="Roger A.J."/>
            <person name="Elias M."/>
            <person name="Lang B.F."/>
        </authorList>
    </citation>
    <scope>NUCLEOTIDE SEQUENCE</scope>
    <source>
        <strain evidence="2">And28</strain>
    </source>
</reference>
<accession>A0A8K0AIQ6</accession>
<evidence type="ECO:0000256" key="1">
    <source>
        <dbReference type="SAM" id="MobiDB-lite"/>
    </source>
</evidence>
<name>A0A8K0AIQ6_ANDGO</name>
<feature type="region of interest" description="Disordered" evidence="1">
    <location>
        <begin position="1"/>
        <end position="51"/>
    </location>
</feature>
<dbReference type="SUPFAM" id="SSF50199">
    <property type="entry name" value="Staphylococcal nuclease"/>
    <property type="match status" value="1"/>
</dbReference>
<organism evidence="2 3">
    <name type="scientific">Andalucia godoyi</name>
    <name type="common">Flagellate</name>
    <dbReference type="NCBI Taxonomy" id="505711"/>
    <lineage>
        <taxon>Eukaryota</taxon>
        <taxon>Discoba</taxon>
        <taxon>Jakobida</taxon>
        <taxon>Andalucina</taxon>
        <taxon>Andaluciidae</taxon>
        <taxon>Andalucia</taxon>
    </lineage>
</organism>
<feature type="compositionally biased region" description="Basic and acidic residues" evidence="1">
    <location>
        <begin position="452"/>
        <end position="461"/>
    </location>
</feature>
<evidence type="ECO:0000313" key="3">
    <source>
        <dbReference type="Proteomes" id="UP000799049"/>
    </source>
</evidence>
<feature type="region of interest" description="Disordered" evidence="1">
    <location>
        <begin position="845"/>
        <end position="889"/>
    </location>
</feature>
<dbReference type="Gene3D" id="2.40.50.90">
    <property type="match status" value="1"/>
</dbReference>